<accession>A0A0D6Q0B4</accession>
<dbReference type="PANTHER" id="PTHR43212">
    <property type="entry name" value="QUERCETIN 2,3-DIOXYGENASE"/>
    <property type="match status" value="1"/>
</dbReference>
<dbReference type="Proteomes" id="UP000032675">
    <property type="component" value="Unassembled WGS sequence"/>
</dbReference>
<dbReference type="Gene3D" id="2.60.120.10">
    <property type="entry name" value="Jelly Rolls"/>
    <property type="match status" value="2"/>
</dbReference>
<dbReference type="InterPro" id="IPR011051">
    <property type="entry name" value="RmlC_Cupin_sf"/>
</dbReference>
<name>A0A0D6Q0B4_KOMEU</name>
<dbReference type="AlphaFoldDB" id="A0A0D6Q0B4"/>
<comment type="caution">
    <text evidence="2">The sequence shown here is derived from an EMBL/GenBank/DDBJ whole genome shotgun (WGS) entry which is preliminary data.</text>
</comment>
<feature type="domain" description="Quercetin 2,3-dioxygenase C-terminal cupin" evidence="1">
    <location>
        <begin position="163"/>
        <end position="240"/>
    </location>
</feature>
<evidence type="ECO:0000313" key="2">
    <source>
        <dbReference type="EMBL" id="GAN96435.1"/>
    </source>
</evidence>
<dbReference type="PANTHER" id="PTHR43212:SF3">
    <property type="entry name" value="QUERCETIN 2,3-DIOXYGENASE"/>
    <property type="match status" value="1"/>
</dbReference>
<dbReference type="EMBL" id="BANI01000063">
    <property type="protein sequence ID" value="GAN96435.1"/>
    <property type="molecule type" value="Genomic_DNA"/>
</dbReference>
<dbReference type="SUPFAM" id="SSF51182">
    <property type="entry name" value="RmlC-like cupins"/>
    <property type="match status" value="1"/>
</dbReference>
<dbReference type="InterPro" id="IPR041602">
    <property type="entry name" value="Quercetinase_C"/>
</dbReference>
<dbReference type="RefSeq" id="WP_014106203.1">
    <property type="nucleotide sequence ID" value="NZ_BANI01000063.1"/>
</dbReference>
<protein>
    <submittedName>
        <fullName evidence="2">Iron-binding nuclear protein Pirin</fullName>
    </submittedName>
</protein>
<evidence type="ECO:0000259" key="1">
    <source>
        <dbReference type="Pfam" id="PF17954"/>
    </source>
</evidence>
<proteinExistence type="predicted"/>
<dbReference type="InterPro" id="IPR014710">
    <property type="entry name" value="RmlC-like_jellyroll"/>
</dbReference>
<evidence type="ECO:0000313" key="3">
    <source>
        <dbReference type="Proteomes" id="UP000032675"/>
    </source>
</evidence>
<organism evidence="2 3">
    <name type="scientific">Komagataeibacter europaeus NBRC 3261</name>
    <dbReference type="NCBI Taxonomy" id="1234669"/>
    <lineage>
        <taxon>Bacteria</taxon>
        <taxon>Pseudomonadati</taxon>
        <taxon>Pseudomonadota</taxon>
        <taxon>Alphaproteobacteria</taxon>
        <taxon>Acetobacterales</taxon>
        <taxon>Acetobacteraceae</taxon>
        <taxon>Komagataeibacter</taxon>
    </lineage>
</organism>
<dbReference type="InterPro" id="IPR012093">
    <property type="entry name" value="Pirin"/>
</dbReference>
<reference evidence="2 3" key="1">
    <citation type="submission" date="2012-11" db="EMBL/GenBank/DDBJ databases">
        <title>Whole genome sequence of Gluconacetobacter europaeus NBRC3261.</title>
        <authorList>
            <person name="Azuma Y."/>
            <person name="Higashiura N."/>
            <person name="Hirakawa H."/>
            <person name="Matsushita K."/>
        </authorList>
    </citation>
    <scope>NUCLEOTIDE SEQUENCE [LARGE SCALE GENOMIC DNA]</scope>
    <source>
        <strain evidence="2 3">NBRC 3261</strain>
    </source>
</reference>
<sequence>MIILRAARDMGTVTQPGVVIRCHFSFAEYRNPAHVHWGQIRAINTAVFEPFAEFRLGEEEARDIVTIVLKGNFFAEVGGQAPHQLQEGDIHLLSAGQGIQEAKWWAASPDSSFVQVWLLPDEEGGVPESVVHHRPVRHGQNALAILASGFAEDSPEDTDSGQADEPVPLRASARIMGMILQSGVTTHYTTGAGRLLYLIVLSGTIKINDQPISSGAGAAIYNEIEVRLQGETNPTILLIDTA</sequence>
<dbReference type="Pfam" id="PF17954">
    <property type="entry name" value="Pirin_C_2"/>
    <property type="match status" value="1"/>
</dbReference>
<gene>
    <name evidence="2" type="ORF">Geu3261_0069_012</name>
</gene>